<sequence>MGSSREPTFSRTSTITARLPSTIGEEDGFVPWATLLAKATLASSTSIASARAPRPCEAEKVRQATWSKVGMEVVSV</sequence>
<reference evidence="1 2" key="1">
    <citation type="journal article" date="2021" name="Commun. Biol.">
        <title>The genome of Shorea leprosula (Dipterocarpaceae) highlights the ecological relevance of drought in aseasonal tropical rainforests.</title>
        <authorList>
            <person name="Ng K.K.S."/>
            <person name="Kobayashi M.J."/>
            <person name="Fawcett J.A."/>
            <person name="Hatakeyama M."/>
            <person name="Paape T."/>
            <person name="Ng C.H."/>
            <person name="Ang C.C."/>
            <person name="Tnah L.H."/>
            <person name="Lee C.T."/>
            <person name="Nishiyama T."/>
            <person name="Sese J."/>
            <person name="O'Brien M.J."/>
            <person name="Copetti D."/>
            <person name="Mohd Noor M.I."/>
            <person name="Ong R.C."/>
            <person name="Putra M."/>
            <person name="Sireger I.Z."/>
            <person name="Indrioko S."/>
            <person name="Kosugi Y."/>
            <person name="Izuno A."/>
            <person name="Isagi Y."/>
            <person name="Lee S.L."/>
            <person name="Shimizu K.K."/>
        </authorList>
    </citation>
    <scope>NUCLEOTIDE SEQUENCE [LARGE SCALE GENOMIC DNA]</scope>
    <source>
        <strain evidence="1">214</strain>
    </source>
</reference>
<comment type="caution">
    <text evidence="1">The sequence shown here is derived from an EMBL/GenBank/DDBJ whole genome shotgun (WGS) entry which is preliminary data.</text>
</comment>
<dbReference type="AlphaFoldDB" id="A0AAV5LUA1"/>
<protein>
    <submittedName>
        <fullName evidence="1">Uncharacterized protein</fullName>
    </submittedName>
</protein>
<evidence type="ECO:0000313" key="2">
    <source>
        <dbReference type="Proteomes" id="UP001054252"/>
    </source>
</evidence>
<proteinExistence type="predicted"/>
<dbReference type="EMBL" id="BPVZ01000144">
    <property type="protein sequence ID" value="GKV40768.1"/>
    <property type="molecule type" value="Genomic_DNA"/>
</dbReference>
<organism evidence="1 2">
    <name type="scientific">Rubroshorea leprosula</name>
    <dbReference type="NCBI Taxonomy" id="152421"/>
    <lineage>
        <taxon>Eukaryota</taxon>
        <taxon>Viridiplantae</taxon>
        <taxon>Streptophyta</taxon>
        <taxon>Embryophyta</taxon>
        <taxon>Tracheophyta</taxon>
        <taxon>Spermatophyta</taxon>
        <taxon>Magnoliopsida</taxon>
        <taxon>eudicotyledons</taxon>
        <taxon>Gunneridae</taxon>
        <taxon>Pentapetalae</taxon>
        <taxon>rosids</taxon>
        <taxon>malvids</taxon>
        <taxon>Malvales</taxon>
        <taxon>Dipterocarpaceae</taxon>
        <taxon>Rubroshorea</taxon>
    </lineage>
</organism>
<evidence type="ECO:0000313" key="1">
    <source>
        <dbReference type="EMBL" id="GKV40768.1"/>
    </source>
</evidence>
<keyword evidence="2" id="KW-1185">Reference proteome</keyword>
<gene>
    <name evidence="1" type="ORF">SLEP1_g48371</name>
</gene>
<accession>A0AAV5LUA1</accession>
<dbReference type="Proteomes" id="UP001054252">
    <property type="component" value="Unassembled WGS sequence"/>
</dbReference>
<name>A0AAV5LUA1_9ROSI</name>